<proteinExistence type="predicted"/>
<dbReference type="RefSeq" id="WP_197956441.1">
    <property type="nucleotide sequence ID" value="NZ_CP065668.1"/>
</dbReference>
<name>A0A7T2S641_DELAC</name>
<dbReference type="EMBL" id="CP065668">
    <property type="protein sequence ID" value="QPS09572.1"/>
    <property type="molecule type" value="Genomic_DNA"/>
</dbReference>
<gene>
    <name evidence="1" type="ORF">I6G66_06000</name>
</gene>
<dbReference type="AlphaFoldDB" id="A0A7T2S641"/>
<dbReference type="Proteomes" id="UP000594778">
    <property type="component" value="Chromosome"/>
</dbReference>
<protein>
    <submittedName>
        <fullName evidence="1">Uncharacterized protein</fullName>
    </submittedName>
</protein>
<sequence>MKHRLVSKPEQALENIVRFQQELLTNKKRNSLVDTMSHFRAWYAIQHKGEWIFAPSKFIGYMGFTADAYGANNRQIDGRATEVVLRPWFTELSHGELAEQLQEKLGDFCASFGKQTNSLARISVLSEEFDGDDQPKIGWVDAMLALYREMPTEAQQEFRRRLKND</sequence>
<reference evidence="1 2" key="1">
    <citation type="submission" date="2020-12" db="EMBL/GenBank/DDBJ databases">
        <title>FDA dAtabase for Regulatory Grade micrObial Sequences (FDA-ARGOS): Supporting development and validation of Infectious Disease Dx tests.</title>
        <authorList>
            <person name="Sproer C."/>
            <person name="Gronow S."/>
            <person name="Severitt S."/>
            <person name="Schroder I."/>
            <person name="Tallon L."/>
            <person name="Sadzewicz L."/>
            <person name="Zhao X."/>
            <person name="Boylan J."/>
            <person name="Ott S."/>
            <person name="Bowen H."/>
            <person name="Vavikolanu K."/>
            <person name="Mehta A."/>
            <person name="Aluvathingal J."/>
            <person name="Nadendla S."/>
            <person name="Lowell S."/>
            <person name="Myers T."/>
            <person name="Yan Y."/>
            <person name="Sichtig H."/>
        </authorList>
    </citation>
    <scope>NUCLEOTIDE SEQUENCE [LARGE SCALE GENOMIC DNA]</scope>
    <source>
        <strain evidence="1 2">FDAARGOS_909</strain>
    </source>
</reference>
<organism evidence="1 2">
    <name type="scientific">Delftia acidovorans</name>
    <name type="common">Pseudomonas acidovorans</name>
    <name type="synonym">Comamonas acidovorans</name>
    <dbReference type="NCBI Taxonomy" id="80866"/>
    <lineage>
        <taxon>Bacteria</taxon>
        <taxon>Pseudomonadati</taxon>
        <taxon>Pseudomonadota</taxon>
        <taxon>Betaproteobacteria</taxon>
        <taxon>Burkholderiales</taxon>
        <taxon>Comamonadaceae</taxon>
        <taxon>Delftia</taxon>
    </lineage>
</organism>
<evidence type="ECO:0000313" key="2">
    <source>
        <dbReference type="Proteomes" id="UP000594778"/>
    </source>
</evidence>
<evidence type="ECO:0000313" key="1">
    <source>
        <dbReference type="EMBL" id="QPS09572.1"/>
    </source>
</evidence>
<accession>A0A7T2S641</accession>